<comment type="subcellular location">
    <subcellularLocation>
        <location evidence="4">Cytoplasm</location>
    </subcellularLocation>
</comment>
<feature type="binding site" evidence="4">
    <location>
        <position position="151"/>
    </location>
    <ligand>
        <name>S-adenosyl-L-methionine</name>
        <dbReference type="ChEBI" id="CHEBI:59789"/>
    </ligand>
</feature>
<proteinExistence type="inferred from homology"/>
<reference evidence="5" key="1">
    <citation type="submission" date="2021-06" db="EMBL/GenBank/DDBJ databases">
        <authorList>
            <person name="Criscuolo A."/>
        </authorList>
    </citation>
    <scope>NUCLEOTIDE SEQUENCE</scope>
    <source>
        <strain evidence="5">CIP111803</strain>
    </source>
</reference>
<evidence type="ECO:0000256" key="1">
    <source>
        <dbReference type="ARBA" id="ARBA00022603"/>
    </source>
</evidence>
<protein>
    <recommendedName>
        <fullName evidence="4">Ribosomal RNA small subunit methyltransferase G</fullName>
        <ecNumber evidence="4">2.1.1.-</ecNumber>
    </recommendedName>
    <alternativeName>
        <fullName evidence="4">16S rRNA 7-methylguanosine methyltransferase</fullName>
        <shortName evidence="4">16S rRNA m7G methyltransferase</shortName>
    </alternativeName>
</protein>
<keyword evidence="6" id="KW-1185">Reference proteome</keyword>
<feature type="binding site" evidence="4">
    <location>
        <position position="90"/>
    </location>
    <ligand>
        <name>S-adenosyl-L-methionine</name>
        <dbReference type="ChEBI" id="CHEBI:59789"/>
    </ligand>
</feature>
<name>A0A916NIP6_9MICO</name>
<accession>A0A916NIP6</accession>
<dbReference type="Proteomes" id="UP000693892">
    <property type="component" value="Unassembled WGS sequence"/>
</dbReference>
<comment type="caution">
    <text evidence="4">Lacks conserved residue(s) required for the propagation of feature annotation.</text>
</comment>
<dbReference type="PANTHER" id="PTHR31760">
    <property type="entry name" value="S-ADENOSYL-L-METHIONINE-DEPENDENT METHYLTRANSFERASES SUPERFAMILY PROTEIN"/>
    <property type="match status" value="1"/>
</dbReference>
<gene>
    <name evidence="4 5" type="primary">rsmG</name>
    <name evidence="5" type="ORF">LEUCIP111803_02177</name>
</gene>
<organism evidence="5 6">
    <name type="scientific">Leucobacter soli</name>
    <dbReference type="NCBI Taxonomy" id="2812850"/>
    <lineage>
        <taxon>Bacteria</taxon>
        <taxon>Bacillati</taxon>
        <taxon>Actinomycetota</taxon>
        <taxon>Actinomycetes</taxon>
        <taxon>Micrococcales</taxon>
        <taxon>Microbacteriaceae</taxon>
        <taxon>Leucobacter</taxon>
    </lineage>
</organism>
<sequence length="222" mass="23866">MTVDPAPAAEPQPTDGIEPEPAAAAEIAGDRIEVLRAFAEDLGARGEPLGLIGPLEPPRLWTRHLLNSAVLAPLLRSGSRIADVGTGGGMPGLVLAIVRPDARFLLIEPMERRCAWLREQVDRLGLENVEVKRGRAEEFHGAFEVDQVTARAVTALKKLVPITAPLLRDGGEMLFLKGGSVDAEIEAAEKQLRRAKAHDIAVEELGGGLLAETTRVFRATIR</sequence>
<dbReference type="GO" id="GO:0070043">
    <property type="term" value="F:rRNA (guanine-N7-)-methyltransferase activity"/>
    <property type="evidence" value="ECO:0007669"/>
    <property type="project" value="UniProtKB-UniRule"/>
</dbReference>
<feature type="binding site" evidence="4">
    <location>
        <begin position="136"/>
        <end position="137"/>
    </location>
    <ligand>
        <name>S-adenosyl-L-methionine</name>
        <dbReference type="ChEBI" id="CHEBI:59789"/>
    </ligand>
</feature>
<dbReference type="InterPro" id="IPR003682">
    <property type="entry name" value="rRNA_ssu_MeTfrase_G"/>
</dbReference>
<dbReference type="NCBIfam" id="TIGR00138">
    <property type="entry name" value="rsmG_gidB"/>
    <property type="match status" value="1"/>
</dbReference>
<evidence type="ECO:0000256" key="3">
    <source>
        <dbReference type="ARBA" id="ARBA00022691"/>
    </source>
</evidence>
<evidence type="ECO:0000256" key="4">
    <source>
        <dbReference type="HAMAP-Rule" id="MF_00074"/>
    </source>
</evidence>
<evidence type="ECO:0000256" key="2">
    <source>
        <dbReference type="ARBA" id="ARBA00022679"/>
    </source>
</evidence>
<keyword evidence="3 4" id="KW-0949">S-adenosyl-L-methionine</keyword>
<dbReference type="HAMAP" id="MF_00074">
    <property type="entry name" value="16SrRNA_methyltr_G"/>
    <property type="match status" value="1"/>
</dbReference>
<keyword evidence="4" id="KW-0698">rRNA processing</keyword>
<dbReference type="Pfam" id="PF02527">
    <property type="entry name" value="GidB"/>
    <property type="match status" value="1"/>
</dbReference>
<dbReference type="EC" id="2.1.1.-" evidence="4"/>
<evidence type="ECO:0000313" key="6">
    <source>
        <dbReference type="Proteomes" id="UP000693892"/>
    </source>
</evidence>
<comment type="similarity">
    <text evidence="4">Belongs to the methyltransferase superfamily. RNA methyltransferase RsmG family.</text>
</comment>
<keyword evidence="1 4" id="KW-0489">Methyltransferase</keyword>
<keyword evidence="4" id="KW-0963">Cytoplasm</keyword>
<evidence type="ECO:0000313" key="5">
    <source>
        <dbReference type="EMBL" id="CAG7618175.1"/>
    </source>
</evidence>
<dbReference type="CDD" id="cd02440">
    <property type="entry name" value="AdoMet_MTases"/>
    <property type="match status" value="1"/>
</dbReference>
<dbReference type="PANTHER" id="PTHR31760:SF0">
    <property type="entry name" value="S-ADENOSYL-L-METHIONINE-DEPENDENT METHYLTRANSFERASES SUPERFAMILY PROTEIN"/>
    <property type="match status" value="1"/>
</dbReference>
<feature type="binding site" evidence="4">
    <location>
        <position position="85"/>
    </location>
    <ligand>
        <name>S-adenosyl-L-methionine</name>
        <dbReference type="ChEBI" id="CHEBI:59789"/>
    </ligand>
</feature>
<dbReference type="EMBL" id="CAJVAP010000030">
    <property type="protein sequence ID" value="CAG7618175.1"/>
    <property type="molecule type" value="Genomic_DNA"/>
</dbReference>
<keyword evidence="2 4" id="KW-0808">Transferase</keyword>
<dbReference type="GO" id="GO:0005829">
    <property type="term" value="C:cytosol"/>
    <property type="evidence" value="ECO:0007669"/>
    <property type="project" value="TreeGrafter"/>
</dbReference>
<dbReference type="AlphaFoldDB" id="A0A916NIP6"/>
<dbReference type="RefSeq" id="WP_218116111.1">
    <property type="nucleotide sequence ID" value="NZ_CAJVAP010000030.1"/>
</dbReference>
<comment type="caution">
    <text evidence="5">The sequence shown here is derived from an EMBL/GenBank/DDBJ whole genome shotgun (WGS) entry which is preliminary data.</text>
</comment>
<comment type="function">
    <text evidence="4">Specifically methylates the N7 position of a guanine in 16S rRNA.</text>
</comment>